<name>A0A3M7FMM1_HORWE</name>
<dbReference type="Proteomes" id="UP000269539">
    <property type="component" value="Unassembled WGS sequence"/>
</dbReference>
<keyword evidence="2" id="KW-1133">Transmembrane helix</keyword>
<dbReference type="AlphaFoldDB" id="A0A3M7FMM1"/>
<dbReference type="PANTHER" id="PTHR37490:SF2">
    <property type="match status" value="1"/>
</dbReference>
<dbReference type="VEuPathDB" id="FungiDB:BTJ68_08034"/>
<dbReference type="Pfam" id="PF11913">
    <property type="entry name" value="DUF3431"/>
    <property type="match status" value="1"/>
</dbReference>
<feature type="region of interest" description="Disordered" evidence="1">
    <location>
        <begin position="113"/>
        <end position="135"/>
    </location>
</feature>
<feature type="transmembrane region" description="Helical" evidence="2">
    <location>
        <begin position="73"/>
        <end position="96"/>
    </location>
</feature>
<reference evidence="3 4" key="1">
    <citation type="journal article" date="2018" name="BMC Genomics">
        <title>Genomic evidence for intraspecific hybridization in a clonal and extremely halotolerant yeast.</title>
        <authorList>
            <person name="Gostincar C."/>
            <person name="Stajich J.E."/>
            <person name="Zupancic J."/>
            <person name="Zalar P."/>
            <person name="Gunde-Cimerman N."/>
        </authorList>
    </citation>
    <scope>NUCLEOTIDE SEQUENCE [LARGE SCALE GENOMIC DNA]</scope>
    <source>
        <strain evidence="3 4">EXF-10513</strain>
    </source>
</reference>
<accession>A0A3M7FMM1</accession>
<evidence type="ECO:0000256" key="2">
    <source>
        <dbReference type="SAM" id="Phobius"/>
    </source>
</evidence>
<keyword evidence="2" id="KW-0812">Transmembrane</keyword>
<dbReference type="EMBL" id="QWIO01000631">
    <property type="protein sequence ID" value="RMY89917.1"/>
    <property type="molecule type" value="Genomic_DNA"/>
</dbReference>
<organism evidence="3 4">
    <name type="scientific">Hortaea werneckii</name>
    <name type="common">Black yeast</name>
    <name type="synonym">Cladosporium werneckii</name>
    <dbReference type="NCBI Taxonomy" id="91943"/>
    <lineage>
        <taxon>Eukaryota</taxon>
        <taxon>Fungi</taxon>
        <taxon>Dikarya</taxon>
        <taxon>Ascomycota</taxon>
        <taxon>Pezizomycotina</taxon>
        <taxon>Dothideomycetes</taxon>
        <taxon>Dothideomycetidae</taxon>
        <taxon>Mycosphaerellales</taxon>
        <taxon>Teratosphaeriaceae</taxon>
        <taxon>Hortaea</taxon>
    </lineage>
</organism>
<protein>
    <submittedName>
        <fullName evidence="3">Uncharacterized protein</fullName>
    </submittedName>
</protein>
<proteinExistence type="predicted"/>
<evidence type="ECO:0000313" key="3">
    <source>
        <dbReference type="EMBL" id="RMY89917.1"/>
    </source>
</evidence>
<gene>
    <name evidence="3" type="ORF">D0864_06360</name>
</gene>
<keyword evidence="2" id="KW-0472">Membrane</keyword>
<dbReference type="InterPro" id="IPR021838">
    <property type="entry name" value="DUF3431"/>
</dbReference>
<evidence type="ECO:0000256" key="1">
    <source>
        <dbReference type="SAM" id="MobiDB-lite"/>
    </source>
</evidence>
<evidence type="ECO:0000313" key="4">
    <source>
        <dbReference type="Proteomes" id="UP000269539"/>
    </source>
</evidence>
<comment type="caution">
    <text evidence="3">The sequence shown here is derived from an EMBL/GenBank/DDBJ whole genome shotgun (WGS) entry which is preliminary data.</text>
</comment>
<dbReference type="PANTHER" id="PTHR37490">
    <property type="entry name" value="EXPRESSED PROTEIN"/>
    <property type="match status" value="1"/>
</dbReference>
<sequence>MFMLVRNSAKSSRVSWSKAMPLLAKSVAHPHHGCWRYNKVLAVGPEIAHGGLTMTVLMKFGETRMGMSSSRNWLRASSVAFALVLLFLAFSSIQYLPQGRLLVESWKNGQTSQTEQEGAAASQTKSPEGSGAASETTVLLDLPQSSSDVSITPTTFSGAVSMSTEYSKVVVLGKIQSEDTTWIQEALPDWQSAIYYVDLEPGATSPSGLKTNVNKGKEGGPYLKYIVDHYPNFPDVVAFIHAHRDAWHTDQNDHDGALMLQDLQLGYVVKEGYANMRCESFPGCPNEVRPWRNPPIEDKLPERLYPYVYSDLFQVPFYELRDELDSVGVACCAQFAVSREQILKRPKSDYERYLHYLEATTFEDDVIGRVYEYMWHIMFGREITHCPAQKTCQCEVFGHCGSGSPSWPWSKQGKA</sequence>